<dbReference type="EMBL" id="ACLR01000178">
    <property type="protein sequence ID" value="EEK16520.1"/>
    <property type="molecule type" value="Genomic_DNA"/>
</dbReference>
<dbReference type="STRING" id="596327.PORUE0001_1511"/>
<dbReference type="InterPro" id="IPR029052">
    <property type="entry name" value="Metallo-depent_PP-like"/>
</dbReference>
<keyword evidence="7" id="KW-1185">Reference proteome</keyword>
<evidence type="ECO:0000259" key="4">
    <source>
        <dbReference type="Pfam" id="PF00149"/>
    </source>
</evidence>
<dbReference type="GO" id="GO:0009166">
    <property type="term" value="P:nucleotide catabolic process"/>
    <property type="evidence" value="ECO:0007669"/>
    <property type="project" value="InterPro"/>
</dbReference>
<feature type="domain" description="Calcineurin-like phosphoesterase" evidence="4">
    <location>
        <begin position="36"/>
        <end position="262"/>
    </location>
</feature>
<dbReference type="PROSITE" id="PS00785">
    <property type="entry name" value="5_NUCLEOTIDASE_1"/>
    <property type="match status" value="1"/>
</dbReference>
<feature type="domain" description="5'-Nucleotidase C-terminal" evidence="5">
    <location>
        <begin position="358"/>
        <end position="513"/>
    </location>
</feature>
<comment type="similarity">
    <text evidence="1 3">Belongs to the 5'-nucleotidase family.</text>
</comment>
<dbReference type="InterPro" id="IPR006179">
    <property type="entry name" value="5_nucleotidase/apyrase"/>
</dbReference>
<dbReference type="GO" id="GO:0030288">
    <property type="term" value="C:outer membrane-bounded periplasmic space"/>
    <property type="evidence" value="ECO:0007669"/>
    <property type="project" value="TreeGrafter"/>
</dbReference>
<dbReference type="GO" id="GO:0000166">
    <property type="term" value="F:nucleotide binding"/>
    <property type="evidence" value="ECO:0007669"/>
    <property type="project" value="UniProtKB-KW"/>
</dbReference>
<dbReference type="Pfam" id="PF00149">
    <property type="entry name" value="Metallophos"/>
    <property type="match status" value="1"/>
</dbReference>
<evidence type="ECO:0000256" key="2">
    <source>
        <dbReference type="ARBA" id="ARBA00022729"/>
    </source>
</evidence>
<dbReference type="InterPro" id="IPR036907">
    <property type="entry name" value="5'-Nucleotdase_C_sf"/>
</dbReference>
<dbReference type="Proteomes" id="UP000003303">
    <property type="component" value="Unassembled WGS sequence"/>
</dbReference>
<evidence type="ECO:0000259" key="5">
    <source>
        <dbReference type="Pfam" id="PF02872"/>
    </source>
</evidence>
<dbReference type="AlphaFoldDB" id="C2MCN1"/>
<dbReference type="PANTHER" id="PTHR11575">
    <property type="entry name" value="5'-NUCLEOTIDASE-RELATED"/>
    <property type="match status" value="1"/>
</dbReference>
<dbReference type="GO" id="GO:0046872">
    <property type="term" value="F:metal ion binding"/>
    <property type="evidence" value="ECO:0007669"/>
    <property type="project" value="InterPro"/>
</dbReference>
<evidence type="ECO:0000313" key="7">
    <source>
        <dbReference type="Proteomes" id="UP000003303"/>
    </source>
</evidence>
<dbReference type="RefSeq" id="WP_007365612.1">
    <property type="nucleotide sequence ID" value="NZ_ACLR01000178.1"/>
</dbReference>
<evidence type="ECO:0000313" key="6">
    <source>
        <dbReference type="EMBL" id="EEK16520.1"/>
    </source>
</evidence>
<gene>
    <name evidence="6" type="primary">cpdB</name>
    <name evidence="6" type="ORF">PORUE0001_1511</name>
</gene>
<dbReference type="PROSITE" id="PS51257">
    <property type="entry name" value="PROKAR_LIPOPROTEIN"/>
    <property type="match status" value="1"/>
</dbReference>
<evidence type="ECO:0000256" key="3">
    <source>
        <dbReference type="RuleBase" id="RU362119"/>
    </source>
</evidence>
<keyword evidence="2" id="KW-0732">Signal</keyword>
<dbReference type="Gene3D" id="3.90.780.10">
    <property type="entry name" value="5'-Nucleotidase, C-terminal domain"/>
    <property type="match status" value="1"/>
</dbReference>
<dbReference type="SUPFAM" id="SSF56300">
    <property type="entry name" value="Metallo-dependent phosphatases"/>
    <property type="match status" value="1"/>
</dbReference>
<dbReference type="InterPro" id="IPR006146">
    <property type="entry name" value="5'-Nucleotdase_CS"/>
</dbReference>
<keyword evidence="3" id="KW-0547">Nucleotide-binding</keyword>
<evidence type="ECO:0000256" key="1">
    <source>
        <dbReference type="ARBA" id="ARBA00006654"/>
    </source>
</evidence>
<dbReference type="PANTHER" id="PTHR11575:SF6">
    <property type="entry name" value="2',3'-CYCLIC-NUCLEOTIDE 2'-PHOSPHODIESTERASE_3'-NUCLEOTIDASE"/>
    <property type="match status" value="1"/>
</dbReference>
<dbReference type="OrthoDB" id="9775118at2"/>
<dbReference type="eggNOG" id="COG0737">
    <property type="taxonomic scope" value="Bacteria"/>
</dbReference>
<dbReference type="GO" id="GO:0016788">
    <property type="term" value="F:hydrolase activity, acting on ester bonds"/>
    <property type="evidence" value="ECO:0007669"/>
    <property type="project" value="InterPro"/>
</dbReference>
<dbReference type="InterPro" id="IPR004843">
    <property type="entry name" value="Calcineurin-like_PHP"/>
</dbReference>
<sequence length="585" mass="64941">MNQLQHRTLLYCLVALLLLGSFASCKKTERETHTIHILHTTDVHGNILGYDFVQDTCTPSGLARVSTYVAQVRKEFPTSTLLFDGGDVLQGNAAVYYSNFVDTLRTHFVSDAMTLLGYDAAVVGNHDLEATPSVYRRWQRDMATPLLAANIIHSDGPLKGKPYYSPYSVHTIDGVKVAVLGLITPAVPQWIPQSSYEGMTFADPIATAHKWIPTIQEHVHPDLLIVLMHSGLGDGQDKEDVALQMARTVSGIDLILYGHDHQANQTTERSPSGSSVLLINPGSHAKNVADVTVTITKQSDKVVDKKFQGEIVPMADVPVDSAFVSYFADFADTVRSFIAEPITLLTEPLVGVDALFGPSAYISLLHQLQLDLSEADISFSAPHRLSLAQRADTLRVRNFFDIYPYENYLYKLRLSGQEIHDYLEYSYGLWCGPEASSGEHLLYLKDQATEQHFPTVNPTFNFSAAAGIDYTVDLRKPQGKRVTIEQLSDGHPFSVDSVYTVAVNSYRAIGGGGHLTQGAGLSPDELHQRVVWISPHDLRYHLIEWARKHQPLTPPHYSNWAFIPKEQATVAIARDRHIIEESLTK</sequence>
<proteinExistence type="inferred from homology"/>
<dbReference type="SUPFAM" id="SSF55816">
    <property type="entry name" value="5'-nucleotidase (syn. UDP-sugar hydrolase), C-terminal domain"/>
    <property type="match status" value="1"/>
</dbReference>
<keyword evidence="3" id="KW-0378">Hydrolase</keyword>
<name>C2MCN1_9PORP</name>
<dbReference type="InterPro" id="IPR008334">
    <property type="entry name" value="5'-Nucleotdase_C"/>
</dbReference>
<protein>
    <submittedName>
        <fullName evidence="6">5'-nucleotidase, C-terminal domain protein</fullName>
    </submittedName>
</protein>
<comment type="caution">
    <text evidence="6">The sequence shown here is derived from an EMBL/GenBank/DDBJ whole genome shotgun (WGS) entry which is preliminary data.</text>
</comment>
<dbReference type="PRINTS" id="PR01607">
    <property type="entry name" value="APYRASEFAMLY"/>
</dbReference>
<reference evidence="6 7" key="1">
    <citation type="submission" date="2009-04" db="EMBL/GenBank/DDBJ databases">
        <authorList>
            <person name="Sebastian Y."/>
            <person name="Madupu R."/>
            <person name="Durkin A.S."/>
            <person name="Torralba M."/>
            <person name="Methe B."/>
            <person name="Sutton G.G."/>
            <person name="Strausberg R.L."/>
            <person name="Nelson K.E."/>
        </authorList>
    </citation>
    <scope>NUCLEOTIDE SEQUENCE [LARGE SCALE GENOMIC DNA]</scope>
    <source>
        <strain evidence="6 7">60-3</strain>
    </source>
</reference>
<dbReference type="Gene3D" id="3.60.21.10">
    <property type="match status" value="1"/>
</dbReference>
<accession>C2MCN1</accession>
<dbReference type="Pfam" id="PF02872">
    <property type="entry name" value="5_nucleotid_C"/>
    <property type="match status" value="1"/>
</dbReference>
<organism evidence="6 7">
    <name type="scientific">Porphyromonas uenonis 60-3</name>
    <dbReference type="NCBI Taxonomy" id="596327"/>
    <lineage>
        <taxon>Bacteria</taxon>
        <taxon>Pseudomonadati</taxon>
        <taxon>Bacteroidota</taxon>
        <taxon>Bacteroidia</taxon>
        <taxon>Bacteroidales</taxon>
        <taxon>Porphyromonadaceae</taxon>
        <taxon>Porphyromonas</taxon>
    </lineage>
</organism>